<keyword evidence="1" id="KW-1133">Transmembrane helix</keyword>
<evidence type="ECO:0000256" key="1">
    <source>
        <dbReference type="SAM" id="Phobius"/>
    </source>
</evidence>
<reference evidence="2 3" key="2">
    <citation type="submission" date="2018-11" db="EMBL/GenBank/DDBJ databases">
        <authorList>
            <consortium name="Pathogen Informatics"/>
        </authorList>
    </citation>
    <scope>NUCLEOTIDE SEQUENCE [LARGE SCALE GENOMIC DNA]</scope>
</reference>
<dbReference type="EMBL" id="UYRT01090757">
    <property type="protein sequence ID" value="VDN36411.1"/>
    <property type="molecule type" value="Genomic_DNA"/>
</dbReference>
<reference evidence="4" key="1">
    <citation type="submission" date="2016-06" db="UniProtKB">
        <authorList>
            <consortium name="WormBaseParasite"/>
        </authorList>
    </citation>
    <scope>IDENTIFICATION</scope>
</reference>
<dbReference type="OrthoDB" id="5805447at2759"/>
<evidence type="ECO:0000313" key="3">
    <source>
        <dbReference type="Proteomes" id="UP000271098"/>
    </source>
</evidence>
<dbReference type="WBParaSite" id="GPUH_0002063501-mRNA-1">
    <property type="protein sequence ID" value="GPUH_0002063501-mRNA-1"/>
    <property type="gene ID" value="GPUH_0002063501"/>
</dbReference>
<protein>
    <submittedName>
        <fullName evidence="4">EF1_GNE domain-containing protein</fullName>
    </submittedName>
</protein>
<accession>A0A183EI19</accession>
<keyword evidence="1" id="KW-0812">Transmembrane</keyword>
<proteinExistence type="predicted"/>
<dbReference type="AlphaFoldDB" id="A0A183EI19"/>
<sequence>MQYVVLVYKTEVPLNNQANVTDDVKRFIEQIPYFLSNSATGRALGKPIAGTFFYVSLFFLSIWIIETYFGLSITILKFFHTPSLITNQIQADCE</sequence>
<evidence type="ECO:0000313" key="2">
    <source>
        <dbReference type="EMBL" id="VDN36411.1"/>
    </source>
</evidence>
<evidence type="ECO:0000313" key="4">
    <source>
        <dbReference type="WBParaSite" id="GPUH_0002063501-mRNA-1"/>
    </source>
</evidence>
<name>A0A183EI19_9BILA</name>
<keyword evidence="1" id="KW-0472">Membrane</keyword>
<gene>
    <name evidence="2" type="ORF">GPUH_LOCUS20611</name>
</gene>
<feature type="transmembrane region" description="Helical" evidence="1">
    <location>
        <begin position="52"/>
        <end position="76"/>
    </location>
</feature>
<dbReference type="Proteomes" id="UP000271098">
    <property type="component" value="Unassembled WGS sequence"/>
</dbReference>
<organism evidence="4">
    <name type="scientific">Gongylonema pulchrum</name>
    <dbReference type="NCBI Taxonomy" id="637853"/>
    <lineage>
        <taxon>Eukaryota</taxon>
        <taxon>Metazoa</taxon>
        <taxon>Ecdysozoa</taxon>
        <taxon>Nematoda</taxon>
        <taxon>Chromadorea</taxon>
        <taxon>Rhabditida</taxon>
        <taxon>Spirurina</taxon>
        <taxon>Spiruromorpha</taxon>
        <taxon>Spiruroidea</taxon>
        <taxon>Gongylonematidae</taxon>
        <taxon>Gongylonema</taxon>
    </lineage>
</organism>
<keyword evidence="3" id="KW-1185">Reference proteome</keyword>